<gene>
    <name evidence="1" type="ORF">J15TS10_49300</name>
</gene>
<name>A0ABQ4MYW0_9BACL</name>
<reference evidence="1 2" key="1">
    <citation type="submission" date="2021-03" db="EMBL/GenBank/DDBJ databases">
        <title>Antimicrobial resistance genes in bacteria isolated from Japanese honey, and their potential for conferring macrolide and lincosamide resistance in the American foulbrood pathogen Paenibacillus larvae.</title>
        <authorList>
            <person name="Okamoto M."/>
            <person name="Kumagai M."/>
            <person name="Kanamori H."/>
            <person name="Takamatsu D."/>
        </authorList>
    </citation>
    <scope>NUCLEOTIDE SEQUENCE [LARGE SCALE GENOMIC DNA]</scope>
    <source>
        <strain evidence="1 2">J15TS10</strain>
    </source>
</reference>
<proteinExistence type="predicted"/>
<evidence type="ECO:0000313" key="2">
    <source>
        <dbReference type="Proteomes" id="UP000681290"/>
    </source>
</evidence>
<evidence type="ECO:0000313" key="1">
    <source>
        <dbReference type="EMBL" id="GIP61116.1"/>
    </source>
</evidence>
<dbReference type="Proteomes" id="UP000681290">
    <property type="component" value="Unassembled WGS sequence"/>
</dbReference>
<organism evidence="1 2">
    <name type="scientific">Paenibacillus woosongensis</name>
    <dbReference type="NCBI Taxonomy" id="307580"/>
    <lineage>
        <taxon>Bacteria</taxon>
        <taxon>Bacillati</taxon>
        <taxon>Bacillota</taxon>
        <taxon>Bacilli</taxon>
        <taxon>Bacillales</taxon>
        <taxon>Paenibacillaceae</taxon>
        <taxon>Paenibacillus</taxon>
    </lineage>
</organism>
<sequence length="71" mass="8161">MRGKIIMVEPIFNSGQMSRLVKKDPYLLMVYNDLLKRGHSHEIVLEVLYNSNVLEDSLMTSAYQACRTENG</sequence>
<accession>A0ABQ4MYW0</accession>
<keyword evidence="2" id="KW-1185">Reference proteome</keyword>
<comment type="caution">
    <text evidence="1">The sequence shown here is derived from an EMBL/GenBank/DDBJ whole genome shotgun (WGS) entry which is preliminary data.</text>
</comment>
<protein>
    <submittedName>
        <fullName evidence="1">Uncharacterized protein</fullName>
    </submittedName>
</protein>
<dbReference type="EMBL" id="BOSM01000014">
    <property type="protein sequence ID" value="GIP61116.1"/>
    <property type="molecule type" value="Genomic_DNA"/>
</dbReference>